<dbReference type="EMBL" id="JACEEZ010018668">
    <property type="protein sequence ID" value="KAG0716667.1"/>
    <property type="molecule type" value="Genomic_DNA"/>
</dbReference>
<evidence type="ECO:0000313" key="1">
    <source>
        <dbReference type="EMBL" id="KAG0716667.1"/>
    </source>
</evidence>
<accession>A0A8J4XZA9</accession>
<dbReference type="Proteomes" id="UP000770661">
    <property type="component" value="Unassembled WGS sequence"/>
</dbReference>
<protein>
    <submittedName>
        <fullName evidence="1">Uncharacterized protein</fullName>
    </submittedName>
</protein>
<organism evidence="1 2">
    <name type="scientific">Chionoecetes opilio</name>
    <name type="common">Atlantic snow crab</name>
    <name type="synonym">Cancer opilio</name>
    <dbReference type="NCBI Taxonomy" id="41210"/>
    <lineage>
        <taxon>Eukaryota</taxon>
        <taxon>Metazoa</taxon>
        <taxon>Ecdysozoa</taxon>
        <taxon>Arthropoda</taxon>
        <taxon>Crustacea</taxon>
        <taxon>Multicrustacea</taxon>
        <taxon>Malacostraca</taxon>
        <taxon>Eumalacostraca</taxon>
        <taxon>Eucarida</taxon>
        <taxon>Decapoda</taxon>
        <taxon>Pleocyemata</taxon>
        <taxon>Brachyura</taxon>
        <taxon>Eubrachyura</taxon>
        <taxon>Majoidea</taxon>
        <taxon>Majidae</taxon>
        <taxon>Chionoecetes</taxon>
    </lineage>
</organism>
<keyword evidence="2" id="KW-1185">Reference proteome</keyword>
<gene>
    <name evidence="1" type="ORF">GWK47_009131</name>
</gene>
<comment type="caution">
    <text evidence="1">The sequence shown here is derived from an EMBL/GenBank/DDBJ whole genome shotgun (WGS) entry which is preliminary data.</text>
</comment>
<sequence length="180" mass="19612">MSVRLSVCCRNVESVNAEVTQDFRGSYTASQNAFRRDLVSTLTAHTTTLSTTTTQHCERVRGCLRAVTDSSRTLTTLGQQQANLTTQTINLVNTMVEAMVRGVEEARVEGRRDAATLGHTLATLLASGRDTLDHLGANISASTTTLATHHSQVKQKVGVCLYVLDGCVFVCVRWLCVFMC</sequence>
<name>A0A8J4XZA9_CHIOP</name>
<reference evidence="1" key="1">
    <citation type="submission" date="2020-07" db="EMBL/GenBank/DDBJ databases">
        <title>The High-quality genome of the commercially important snow crab, Chionoecetes opilio.</title>
        <authorList>
            <person name="Jeong J.-H."/>
            <person name="Ryu S."/>
        </authorList>
    </citation>
    <scope>NUCLEOTIDE SEQUENCE</scope>
    <source>
        <strain evidence="1">MADBK_172401_WGS</strain>
        <tissue evidence="1">Digestive gland</tissue>
    </source>
</reference>
<proteinExistence type="predicted"/>
<evidence type="ECO:0000313" key="2">
    <source>
        <dbReference type="Proteomes" id="UP000770661"/>
    </source>
</evidence>
<dbReference type="AlphaFoldDB" id="A0A8J4XZA9"/>